<keyword evidence="2" id="KW-1185">Reference proteome</keyword>
<protein>
    <submittedName>
        <fullName evidence="1">Uncharacterized protein</fullName>
    </submittedName>
</protein>
<name>A0ABW1ZBM8_9BACT</name>
<evidence type="ECO:0000313" key="1">
    <source>
        <dbReference type="EMBL" id="MFC6646413.1"/>
    </source>
</evidence>
<proteinExistence type="predicted"/>
<dbReference type="EMBL" id="JBHSWI010000001">
    <property type="protein sequence ID" value="MFC6646413.1"/>
    <property type="molecule type" value="Genomic_DNA"/>
</dbReference>
<organism evidence="1 2">
    <name type="scientific">Granulicella cerasi</name>
    <dbReference type="NCBI Taxonomy" id="741063"/>
    <lineage>
        <taxon>Bacteria</taxon>
        <taxon>Pseudomonadati</taxon>
        <taxon>Acidobacteriota</taxon>
        <taxon>Terriglobia</taxon>
        <taxon>Terriglobales</taxon>
        <taxon>Acidobacteriaceae</taxon>
        <taxon>Granulicella</taxon>
    </lineage>
</organism>
<dbReference type="RefSeq" id="WP_263370084.1">
    <property type="nucleotide sequence ID" value="NZ_JAGSYD010000001.1"/>
</dbReference>
<evidence type="ECO:0000313" key="2">
    <source>
        <dbReference type="Proteomes" id="UP001596391"/>
    </source>
</evidence>
<gene>
    <name evidence="1" type="ORF">ACFQBQ_12620</name>
</gene>
<accession>A0ABW1ZBM8</accession>
<sequence length="137" mass="15980">MVTLPIKRKLYTIPVASTSFVEEAVWDGRKQAIIFSYELESNPKEFRTVGIRFQRPQLLVKRSEAMCRAEQIEACYDILVEIENSPLLHEYKEEIERGRINQAHHYMIYLDSVGSFELIAEGWTVEDVLQESKEGKQ</sequence>
<reference evidence="2" key="1">
    <citation type="journal article" date="2019" name="Int. J. Syst. Evol. Microbiol.">
        <title>The Global Catalogue of Microorganisms (GCM) 10K type strain sequencing project: providing services to taxonomists for standard genome sequencing and annotation.</title>
        <authorList>
            <consortium name="The Broad Institute Genomics Platform"/>
            <consortium name="The Broad Institute Genome Sequencing Center for Infectious Disease"/>
            <person name="Wu L."/>
            <person name="Ma J."/>
        </authorList>
    </citation>
    <scope>NUCLEOTIDE SEQUENCE [LARGE SCALE GENOMIC DNA]</scope>
    <source>
        <strain evidence="2">CGMCC 1.16026</strain>
    </source>
</reference>
<comment type="caution">
    <text evidence="1">The sequence shown here is derived from an EMBL/GenBank/DDBJ whole genome shotgun (WGS) entry which is preliminary data.</text>
</comment>
<dbReference type="Proteomes" id="UP001596391">
    <property type="component" value="Unassembled WGS sequence"/>
</dbReference>